<protein>
    <recommendedName>
        <fullName evidence="7">Major facilitator superfamily (MFS) profile domain-containing protein</fullName>
    </recommendedName>
</protein>
<dbReference type="Pfam" id="PF07690">
    <property type="entry name" value="MFS_1"/>
    <property type="match status" value="1"/>
</dbReference>
<keyword evidence="4 6" id="KW-1133">Transmembrane helix</keyword>
<feature type="transmembrane region" description="Helical" evidence="6">
    <location>
        <begin position="22"/>
        <end position="44"/>
    </location>
</feature>
<accession>N1PQH4</accession>
<evidence type="ECO:0000259" key="7">
    <source>
        <dbReference type="PROSITE" id="PS50850"/>
    </source>
</evidence>
<feature type="transmembrane region" description="Helical" evidence="6">
    <location>
        <begin position="304"/>
        <end position="328"/>
    </location>
</feature>
<evidence type="ECO:0000256" key="4">
    <source>
        <dbReference type="ARBA" id="ARBA00022989"/>
    </source>
</evidence>
<keyword evidence="5 6" id="KW-0472">Membrane</keyword>
<dbReference type="InterPro" id="IPR036259">
    <property type="entry name" value="MFS_trans_sf"/>
</dbReference>
<dbReference type="eggNOG" id="KOG2533">
    <property type="taxonomic scope" value="Eukaryota"/>
</dbReference>
<feature type="transmembrane region" description="Helical" evidence="6">
    <location>
        <begin position="367"/>
        <end position="395"/>
    </location>
</feature>
<feature type="transmembrane region" description="Helical" evidence="6">
    <location>
        <begin position="214"/>
        <end position="238"/>
    </location>
</feature>
<dbReference type="SUPFAM" id="SSF103473">
    <property type="entry name" value="MFS general substrate transporter"/>
    <property type="match status" value="1"/>
</dbReference>
<proteinExistence type="predicted"/>
<dbReference type="OrthoDB" id="310895at2759"/>
<evidence type="ECO:0000256" key="2">
    <source>
        <dbReference type="ARBA" id="ARBA00022448"/>
    </source>
</evidence>
<dbReference type="FunFam" id="1.20.1250.20:FF:000013">
    <property type="entry name" value="MFS general substrate transporter"/>
    <property type="match status" value="1"/>
</dbReference>
<dbReference type="GO" id="GO:0016020">
    <property type="term" value="C:membrane"/>
    <property type="evidence" value="ECO:0007669"/>
    <property type="project" value="UniProtKB-SubCell"/>
</dbReference>
<feature type="transmembrane region" description="Helical" evidence="6">
    <location>
        <begin position="278"/>
        <end position="298"/>
    </location>
</feature>
<comment type="subcellular location">
    <subcellularLocation>
        <location evidence="1">Membrane</location>
        <topology evidence="1">Multi-pass membrane protein</topology>
    </subcellularLocation>
</comment>
<keyword evidence="3 6" id="KW-0812">Transmembrane</keyword>
<dbReference type="GO" id="GO:0022857">
    <property type="term" value="F:transmembrane transporter activity"/>
    <property type="evidence" value="ECO:0007669"/>
    <property type="project" value="InterPro"/>
</dbReference>
<reference evidence="9" key="1">
    <citation type="journal article" date="2012" name="PLoS Genet.">
        <title>The genomes of the fungal plant pathogens Cladosporium fulvum and Dothistroma septosporum reveal adaptation to different hosts and lifestyles but also signatures of common ancestry.</title>
        <authorList>
            <person name="de Wit P.J.G.M."/>
            <person name="van der Burgt A."/>
            <person name="Oekmen B."/>
            <person name="Stergiopoulos I."/>
            <person name="Abd-Elsalam K.A."/>
            <person name="Aerts A.L."/>
            <person name="Bahkali A.H."/>
            <person name="Beenen H.G."/>
            <person name="Chettri P."/>
            <person name="Cox M.P."/>
            <person name="Datema E."/>
            <person name="de Vries R.P."/>
            <person name="Dhillon B."/>
            <person name="Ganley A.R."/>
            <person name="Griffiths S.A."/>
            <person name="Guo Y."/>
            <person name="Hamelin R.C."/>
            <person name="Henrissat B."/>
            <person name="Kabir M.S."/>
            <person name="Jashni M.K."/>
            <person name="Kema G."/>
            <person name="Klaubauf S."/>
            <person name="Lapidus A."/>
            <person name="Levasseur A."/>
            <person name="Lindquist E."/>
            <person name="Mehrabi R."/>
            <person name="Ohm R.A."/>
            <person name="Owen T.J."/>
            <person name="Salamov A."/>
            <person name="Schwelm A."/>
            <person name="Schijlen E."/>
            <person name="Sun H."/>
            <person name="van den Burg H.A."/>
            <person name="van Ham R.C.H.J."/>
            <person name="Zhang S."/>
            <person name="Goodwin S.B."/>
            <person name="Grigoriev I.V."/>
            <person name="Collemare J."/>
            <person name="Bradshaw R.E."/>
        </authorList>
    </citation>
    <scope>NUCLEOTIDE SEQUENCE [LARGE SCALE GENOMIC DNA]</scope>
    <source>
        <strain evidence="9">NZE10 / CBS 128990</strain>
    </source>
</reference>
<evidence type="ECO:0000313" key="8">
    <source>
        <dbReference type="EMBL" id="EME45632.1"/>
    </source>
</evidence>
<evidence type="ECO:0000256" key="1">
    <source>
        <dbReference type="ARBA" id="ARBA00004141"/>
    </source>
</evidence>
<dbReference type="InterPro" id="IPR020846">
    <property type="entry name" value="MFS_dom"/>
</dbReference>
<evidence type="ECO:0000313" key="9">
    <source>
        <dbReference type="Proteomes" id="UP000016933"/>
    </source>
</evidence>
<feature type="domain" description="Major facilitator superfamily (MFS) profile" evidence="7">
    <location>
        <begin position="1"/>
        <end position="399"/>
    </location>
</feature>
<feature type="transmembrane region" description="Helical" evidence="6">
    <location>
        <begin position="113"/>
        <end position="132"/>
    </location>
</feature>
<dbReference type="InterPro" id="IPR011701">
    <property type="entry name" value="MFS"/>
</dbReference>
<feature type="transmembrane region" description="Helical" evidence="6">
    <location>
        <begin position="250"/>
        <end position="271"/>
    </location>
</feature>
<dbReference type="HOGENOM" id="CLU_001265_0_1_1"/>
<dbReference type="EMBL" id="KB446538">
    <property type="protein sequence ID" value="EME45632.1"/>
    <property type="molecule type" value="Genomic_DNA"/>
</dbReference>
<dbReference type="OMA" id="YLAWRWI"/>
<sequence>MSIGNARIMDLPEDLHLHNQDFNIVVAIFYVSCIICAVPANLAVQISKPSVFLGGLAFAGGVVTICGALVQGFAGLVAIRFLLGISQTGVQAGSILLLTAFYPKVVLHKRISAVLASRLVANACGGLIAYATTYLDGKAGFASWRWLFVMEGVFICLAGLLALAFVPRWPEHVGFLNGKEKLALLKDVEGDASHHSDTTSGWTLLKEVLEEPKLYFGIVLQFCCTAMSSSSVVFLPTVLRAFGWSKLKSLGMTAPVFLAAFLVICLIGAASDHKRLRYPFCAGSLILIIVAYGVLLAARHVSVAVRYLACFWLISGAFAAHATALVWLSNNFADRRRRGLALGIVTTLGGCGFLLGSNVYVERESPFYAAGFAICLGLAVIALATASAQLVYFVWNNKRKAKGNDGESLDAFRIAGRRRRDVY</sequence>
<reference evidence="8 9" key="2">
    <citation type="journal article" date="2012" name="PLoS Pathog.">
        <title>Diverse lifestyles and strategies of plant pathogenesis encoded in the genomes of eighteen Dothideomycetes fungi.</title>
        <authorList>
            <person name="Ohm R.A."/>
            <person name="Feau N."/>
            <person name="Henrissat B."/>
            <person name="Schoch C.L."/>
            <person name="Horwitz B.A."/>
            <person name="Barry K.W."/>
            <person name="Condon B.J."/>
            <person name="Copeland A.C."/>
            <person name="Dhillon B."/>
            <person name="Glaser F."/>
            <person name="Hesse C.N."/>
            <person name="Kosti I."/>
            <person name="LaButti K."/>
            <person name="Lindquist E.A."/>
            <person name="Lucas S."/>
            <person name="Salamov A.A."/>
            <person name="Bradshaw R.E."/>
            <person name="Ciuffetti L."/>
            <person name="Hamelin R.C."/>
            <person name="Kema G.H.J."/>
            <person name="Lawrence C."/>
            <person name="Scott J.A."/>
            <person name="Spatafora J.W."/>
            <person name="Turgeon B.G."/>
            <person name="de Wit P.J.G.M."/>
            <person name="Zhong S."/>
            <person name="Goodwin S.B."/>
            <person name="Grigoriev I.V."/>
        </authorList>
    </citation>
    <scope>NUCLEOTIDE SEQUENCE [LARGE SCALE GENOMIC DNA]</scope>
    <source>
        <strain evidence="9">NZE10 / CBS 128990</strain>
    </source>
</reference>
<feature type="transmembrane region" description="Helical" evidence="6">
    <location>
        <begin position="144"/>
        <end position="166"/>
    </location>
</feature>
<keyword evidence="9" id="KW-1185">Reference proteome</keyword>
<feature type="transmembrane region" description="Helical" evidence="6">
    <location>
        <begin position="51"/>
        <end position="73"/>
    </location>
</feature>
<dbReference type="AlphaFoldDB" id="N1PQH4"/>
<feature type="transmembrane region" description="Helical" evidence="6">
    <location>
        <begin position="340"/>
        <end position="361"/>
    </location>
</feature>
<evidence type="ECO:0000256" key="6">
    <source>
        <dbReference type="SAM" id="Phobius"/>
    </source>
</evidence>
<gene>
    <name evidence="8" type="ORF">DOTSEDRAFT_150816</name>
</gene>
<dbReference type="Gene3D" id="1.20.1250.20">
    <property type="entry name" value="MFS general substrate transporter like domains"/>
    <property type="match status" value="2"/>
</dbReference>
<feature type="transmembrane region" description="Helical" evidence="6">
    <location>
        <begin position="79"/>
        <end position="101"/>
    </location>
</feature>
<dbReference type="PANTHER" id="PTHR43791">
    <property type="entry name" value="PERMEASE-RELATED"/>
    <property type="match status" value="1"/>
</dbReference>
<keyword evidence="2" id="KW-0813">Transport</keyword>
<evidence type="ECO:0000256" key="3">
    <source>
        <dbReference type="ARBA" id="ARBA00022692"/>
    </source>
</evidence>
<dbReference type="PROSITE" id="PS50850">
    <property type="entry name" value="MFS"/>
    <property type="match status" value="1"/>
</dbReference>
<organism evidence="8 9">
    <name type="scientific">Dothistroma septosporum (strain NZE10 / CBS 128990)</name>
    <name type="common">Red band needle blight fungus</name>
    <name type="synonym">Mycosphaerella pini</name>
    <dbReference type="NCBI Taxonomy" id="675120"/>
    <lineage>
        <taxon>Eukaryota</taxon>
        <taxon>Fungi</taxon>
        <taxon>Dikarya</taxon>
        <taxon>Ascomycota</taxon>
        <taxon>Pezizomycotina</taxon>
        <taxon>Dothideomycetes</taxon>
        <taxon>Dothideomycetidae</taxon>
        <taxon>Mycosphaerellales</taxon>
        <taxon>Mycosphaerellaceae</taxon>
        <taxon>Dothistroma</taxon>
    </lineage>
</organism>
<name>N1PQH4_DOTSN</name>
<evidence type="ECO:0000256" key="5">
    <source>
        <dbReference type="ARBA" id="ARBA00023136"/>
    </source>
</evidence>
<dbReference type="Proteomes" id="UP000016933">
    <property type="component" value="Unassembled WGS sequence"/>
</dbReference>
<dbReference type="PANTHER" id="PTHR43791:SF52">
    <property type="entry name" value="TRANSPORTER, PUTATIVE (AFU_ORTHOLOGUE AFUA_1G11820)-RELATED"/>
    <property type="match status" value="1"/>
</dbReference>